<dbReference type="RefSeq" id="WP_189024803.1">
    <property type="nucleotide sequence ID" value="NZ_BMKR01000007.1"/>
</dbReference>
<dbReference type="InterPro" id="IPR024232">
    <property type="entry name" value="SpoIIIAH"/>
</dbReference>
<dbReference type="Proteomes" id="UP000637643">
    <property type="component" value="Unassembled WGS sequence"/>
</dbReference>
<evidence type="ECO:0000313" key="5">
    <source>
        <dbReference type="Proteomes" id="UP000637643"/>
    </source>
</evidence>
<dbReference type="Pfam" id="PF12685">
    <property type="entry name" value="SpoIIIAH"/>
    <property type="match status" value="1"/>
</dbReference>
<reference evidence="4" key="1">
    <citation type="journal article" date="2014" name="Int. J. Syst. Evol. Microbiol.">
        <title>Complete genome sequence of Corynebacterium casei LMG S-19264T (=DSM 44701T), isolated from a smear-ripened cheese.</title>
        <authorList>
            <consortium name="US DOE Joint Genome Institute (JGI-PGF)"/>
            <person name="Walter F."/>
            <person name="Albersmeier A."/>
            <person name="Kalinowski J."/>
            <person name="Ruckert C."/>
        </authorList>
    </citation>
    <scope>NUCLEOTIDE SEQUENCE</scope>
    <source>
        <strain evidence="4">CGMCC 1.16134</strain>
    </source>
</reference>
<evidence type="ECO:0000313" key="4">
    <source>
        <dbReference type="EMBL" id="GGF76905.1"/>
    </source>
</evidence>
<evidence type="ECO:0000256" key="3">
    <source>
        <dbReference type="SAM" id="Phobius"/>
    </source>
</evidence>
<organism evidence="4 5">
    <name type="scientific">Paenibacillus albidus</name>
    <dbReference type="NCBI Taxonomy" id="2041023"/>
    <lineage>
        <taxon>Bacteria</taxon>
        <taxon>Bacillati</taxon>
        <taxon>Bacillota</taxon>
        <taxon>Bacilli</taxon>
        <taxon>Bacillales</taxon>
        <taxon>Paenibacillaceae</taxon>
        <taxon>Paenibacillus</taxon>
    </lineage>
</organism>
<keyword evidence="3" id="KW-1133">Transmembrane helix</keyword>
<dbReference type="Gene3D" id="1.10.287.4300">
    <property type="entry name" value="Stage III sporulation protein AH-like"/>
    <property type="match status" value="1"/>
</dbReference>
<name>A0A917C8U3_9BACL</name>
<accession>A0A917C8U3</accession>
<dbReference type="AlphaFoldDB" id="A0A917C8U3"/>
<feature type="compositionally biased region" description="Basic and acidic residues" evidence="2">
    <location>
        <begin position="139"/>
        <end position="185"/>
    </location>
</feature>
<evidence type="ECO:0008006" key="6">
    <source>
        <dbReference type="Google" id="ProtNLM"/>
    </source>
</evidence>
<keyword evidence="5" id="KW-1185">Reference proteome</keyword>
<gene>
    <name evidence="4" type="ORF">GCM10010912_22490</name>
</gene>
<keyword evidence="3" id="KW-0472">Membrane</keyword>
<feature type="compositionally biased region" description="Low complexity" evidence="2">
    <location>
        <begin position="101"/>
        <end position="121"/>
    </location>
</feature>
<sequence>MNGKRQTIWLVSMLSLMVVLSAYYLFTEDSGASTPKETAGTIQVDSVKEANNDPLAVVGDKGIVVNEVVTEGQAAVDNTTAESGSNTALTDEGQTSSGMESNAGNAAADTASTDTSTGSDAKTPASADPAKETAATDSGAKDTETKTGEAQDTAAKDDAGKDTASKDTASKDTASKDTASKDTAGKDTAAATTEQSPAKDDEAILDEVASQSVSASSLFTNYLYEREQKNLKDHNDLLASINDMNKTPADNAVAQEQLRHLEEKESKITGIEEQLQQKYGEAIVKEEAGDSYKIVVLSDKLDVKQAVGIVDLVMKELSVSQDKVSVQYVSEQ</sequence>
<protein>
    <recommendedName>
        <fullName evidence="6">SpoIIIAH-like family protein</fullName>
    </recommendedName>
</protein>
<dbReference type="EMBL" id="BMKR01000007">
    <property type="protein sequence ID" value="GGF76905.1"/>
    <property type="molecule type" value="Genomic_DNA"/>
</dbReference>
<evidence type="ECO:0000256" key="1">
    <source>
        <dbReference type="SAM" id="Coils"/>
    </source>
</evidence>
<feature type="compositionally biased region" description="Polar residues" evidence="2">
    <location>
        <begin position="76"/>
        <end position="100"/>
    </location>
</feature>
<keyword evidence="1" id="KW-0175">Coiled coil</keyword>
<comment type="caution">
    <text evidence="4">The sequence shown here is derived from an EMBL/GenBank/DDBJ whole genome shotgun (WGS) entry which is preliminary data.</text>
</comment>
<keyword evidence="3" id="KW-0812">Transmembrane</keyword>
<evidence type="ECO:0000256" key="2">
    <source>
        <dbReference type="SAM" id="MobiDB-lite"/>
    </source>
</evidence>
<dbReference type="InterPro" id="IPR038503">
    <property type="entry name" value="SpoIIIAH_sf"/>
</dbReference>
<proteinExistence type="predicted"/>
<feature type="transmembrane region" description="Helical" evidence="3">
    <location>
        <begin position="7"/>
        <end position="26"/>
    </location>
</feature>
<reference evidence="4" key="2">
    <citation type="submission" date="2020-09" db="EMBL/GenBank/DDBJ databases">
        <authorList>
            <person name="Sun Q."/>
            <person name="Zhou Y."/>
        </authorList>
    </citation>
    <scope>NUCLEOTIDE SEQUENCE</scope>
    <source>
        <strain evidence="4">CGMCC 1.16134</strain>
    </source>
</reference>
<feature type="coiled-coil region" evidence="1">
    <location>
        <begin position="224"/>
        <end position="281"/>
    </location>
</feature>
<feature type="region of interest" description="Disordered" evidence="2">
    <location>
        <begin position="75"/>
        <end position="201"/>
    </location>
</feature>